<evidence type="ECO:0000313" key="2">
    <source>
        <dbReference type="Proteomes" id="UP001164746"/>
    </source>
</evidence>
<accession>A0ABY7EQ95</accession>
<protein>
    <submittedName>
        <fullName evidence="1">Uncharacterized protein</fullName>
    </submittedName>
</protein>
<dbReference type="Proteomes" id="UP001164746">
    <property type="component" value="Chromosome 7"/>
</dbReference>
<keyword evidence="2" id="KW-1185">Reference proteome</keyword>
<feature type="non-terminal residue" evidence="1">
    <location>
        <position position="68"/>
    </location>
</feature>
<gene>
    <name evidence="1" type="ORF">MAR_036200</name>
</gene>
<organism evidence="1 2">
    <name type="scientific">Mya arenaria</name>
    <name type="common">Soft-shell clam</name>
    <dbReference type="NCBI Taxonomy" id="6604"/>
    <lineage>
        <taxon>Eukaryota</taxon>
        <taxon>Metazoa</taxon>
        <taxon>Spiralia</taxon>
        <taxon>Lophotrochozoa</taxon>
        <taxon>Mollusca</taxon>
        <taxon>Bivalvia</taxon>
        <taxon>Autobranchia</taxon>
        <taxon>Heteroconchia</taxon>
        <taxon>Euheterodonta</taxon>
        <taxon>Imparidentia</taxon>
        <taxon>Neoheterodontei</taxon>
        <taxon>Myida</taxon>
        <taxon>Myoidea</taxon>
        <taxon>Myidae</taxon>
        <taxon>Mya</taxon>
    </lineage>
</organism>
<sequence>MRCFVVKAAKTQGTTQNANGFVAPKDDISRPMRIHTYEKPLMHMVLLFPKPDKLRISPRHVMDENLSS</sequence>
<proteinExistence type="predicted"/>
<name>A0ABY7EQ95_MYAAR</name>
<reference evidence="1" key="1">
    <citation type="submission" date="2022-11" db="EMBL/GenBank/DDBJ databases">
        <title>Centuries of genome instability and evolution in soft-shell clam transmissible cancer (bioRxiv).</title>
        <authorList>
            <person name="Hart S.F.M."/>
            <person name="Yonemitsu M.A."/>
            <person name="Giersch R.M."/>
            <person name="Beal B.F."/>
            <person name="Arriagada G."/>
            <person name="Davis B.W."/>
            <person name="Ostrander E.A."/>
            <person name="Goff S.P."/>
            <person name="Metzger M.J."/>
        </authorList>
    </citation>
    <scope>NUCLEOTIDE SEQUENCE</scope>
    <source>
        <strain evidence="1">MELC-2E11</strain>
        <tissue evidence="1">Siphon/mantle</tissue>
    </source>
</reference>
<evidence type="ECO:0000313" key="1">
    <source>
        <dbReference type="EMBL" id="WAR11124.1"/>
    </source>
</evidence>
<dbReference type="EMBL" id="CP111018">
    <property type="protein sequence ID" value="WAR11124.1"/>
    <property type="molecule type" value="Genomic_DNA"/>
</dbReference>